<sequence>VIEIGCVEVINRRLTDRYFHSYINPQRGIDDEAMVVHGITPEFLIGK</sequence>
<dbReference type="Pfam" id="PF00929">
    <property type="entry name" value="RNase_T"/>
    <property type="match status" value="1"/>
</dbReference>
<dbReference type="InterPro" id="IPR013520">
    <property type="entry name" value="Ribonucl_H"/>
</dbReference>
<evidence type="ECO:0000259" key="1">
    <source>
        <dbReference type="Pfam" id="PF00929"/>
    </source>
</evidence>
<dbReference type="InterPro" id="IPR036397">
    <property type="entry name" value="RNaseH_sf"/>
</dbReference>
<feature type="non-terminal residue" evidence="2">
    <location>
        <position position="1"/>
    </location>
</feature>
<dbReference type="InterPro" id="IPR012337">
    <property type="entry name" value="RNaseH-like_sf"/>
</dbReference>
<evidence type="ECO:0000313" key="2">
    <source>
        <dbReference type="EMBL" id="SVD79402.1"/>
    </source>
</evidence>
<dbReference type="Gene3D" id="3.30.420.10">
    <property type="entry name" value="Ribonuclease H-like superfamily/Ribonuclease H"/>
    <property type="match status" value="1"/>
</dbReference>
<dbReference type="AlphaFoldDB" id="A0A382Y7V1"/>
<gene>
    <name evidence="2" type="ORF">METZ01_LOCUS432256</name>
</gene>
<dbReference type="EMBL" id="UINC01173678">
    <property type="protein sequence ID" value="SVD79402.1"/>
    <property type="molecule type" value="Genomic_DNA"/>
</dbReference>
<organism evidence="2">
    <name type="scientific">marine metagenome</name>
    <dbReference type="NCBI Taxonomy" id="408172"/>
    <lineage>
        <taxon>unclassified sequences</taxon>
        <taxon>metagenomes</taxon>
        <taxon>ecological metagenomes</taxon>
    </lineage>
</organism>
<accession>A0A382Y7V1</accession>
<feature type="domain" description="Exonuclease" evidence="1">
    <location>
        <begin position="1"/>
        <end position="44"/>
    </location>
</feature>
<protein>
    <recommendedName>
        <fullName evidence="1">Exonuclease domain-containing protein</fullName>
    </recommendedName>
</protein>
<reference evidence="2" key="1">
    <citation type="submission" date="2018-05" db="EMBL/GenBank/DDBJ databases">
        <authorList>
            <person name="Lanie J.A."/>
            <person name="Ng W.-L."/>
            <person name="Kazmierczak K.M."/>
            <person name="Andrzejewski T.M."/>
            <person name="Davidsen T.M."/>
            <person name="Wayne K.J."/>
            <person name="Tettelin H."/>
            <person name="Glass J.I."/>
            <person name="Rusch D."/>
            <person name="Podicherti R."/>
            <person name="Tsui H.-C.T."/>
            <person name="Winkler M.E."/>
        </authorList>
    </citation>
    <scope>NUCLEOTIDE SEQUENCE</scope>
</reference>
<dbReference type="SUPFAM" id="SSF53098">
    <property type="entry name" value="Ribonuclease H-like"/>
    <property type="match status" value="1"/>
</dbReference>
<proteinExistence type="predicted"/>
<dbReference type="GO" id="GO:0003676">
    <property type="term" value="F:nucleic acid binding"/>
    <property type="evidence" value="ECO:0007669"/>
    <property type="project" value="InterPro"/>
</dbReference>
<feature type="non-terminal residue" evidence="2">
    <location>
        <position position="47"/>
    </location>
</feature>
<name>A0A382Y7V1_9ZZZZ</name>